<organism evidence="1 2">
    <name type="scientific">Roseateles saccharophilus</name>
    <name type="common">Pseudomonas saccharophila</name>
    <dbReference type="NCBI Taxonomy" id="304"/>
    <lineage>
        <taxon>Bacteria</taxon>
        <taxon>Pseudomonadati</taxon>
        <taxon>Pseudomonadota</taxon>
        <taxon>Betaproteobacteria</taxon>
        <taxon>Burkholderiales</taxon>
        <taxon>Sphaerotilaceae</taxon>
        <taxon>Roseateles</taxon>
    </lineage>
</organism>
<dbReference type="AlphaFoldDB" id="A0A4R3UJY7"/>
<proteinExistence type="predicted"/>
<evidence type="ECO:0000313" key="1">
    <source>
        <dbReference type="EMBL" id="TCU88935.1"/>
    </source>
</evidence>
<protein>
    <submittedName>
        <fullName evidence="1">Uncharacterized protein DUF3268</fullName>
    </submittedName>
</protein>
<accession>A0A4R3UJY7</accession>
<dbReference type="OrthoDB" id="9758243at2"/>
<name>A0A4R3UJY7_ROSSA</name>
<comment type="caution">
    <text evidence="1">The sequence shown here is derived from an EMBL/GenBank/DDBJ whole genome shotgun (WGS) entry which is preliminary data.</text>
</comment>
<dbReference type="EMBL" id="SMBU01000037">
    <property type="protein sequence ID" value="TCU88935.1"/>
    <property type="molecule type" value="Genomic_DNA"/>
</dbReference>
<reference evidence="1 2" key="1">
    <citation type="submission" date="2019-03" db="EMBL/GenBank/DDBJ databases">
        <title>Genomic Encyclopedia of Type Strains, Phase IV (KMG-IV): sequencing the most valuable type-strain genomes for metagenomic binning, comparative biology and taxonomic classification.</title>
        <authorList>
            <person name="Goeker M."/>
        </authorList>
    </citation>
    <scope>NUCLEOTIDE SEQUENCE [LARGE SCALE GENOMIC DNA]</scope>
    <source>
        <strain evidence="1 2">DSM 654</strain>
    </source>
</reference>
<keyword evidence="2" id="KW-1185">Reference proteome</keyword>
<sequence length="128" mass="14379">MWANKADTSLLVGRLAAEGLPGWGSGRGQTIHFIDWERPERDDFCVVNPYRVDCPPGYTRSKALIVPDLVLLVICDYFGRHADPYGGLDVYPDHKDLAERQFWVCWSCDAWVGCKKDSDDPFGALTSV</sequence>
<dbReference type="RefSeq" id="WP_132575780.1">
    <property type="nucleotide sequence ID" value="NZ_CBCSGL010000042.1"/>
</dbReference>
<gene>
    <name evidence="1" type="ORF">EV671_103717</name>
</gene>
<evidence type="ECO:0000313" key="2">
    <source>
        <dbReference type="Proteomes" id="UP000295110"/>
    </source>
</evidence>
<dbReference type="Proteomes" id="UP000295110">
    <property type="component" value="Unassembled WGS sequence"/>
</dbReference>